<name>A0A161MDU4_TRIIF</name>
<keyword evidence="6" id="KW-0813">Transport</keyword>
<dbReference type="PANTHER" id="PTHR10736:SF65">
    <property type="entry name" value="BESTROPHIN 1, ISOFORM C-RELATED"/>
    <property type="match status" value="1"/>
</dbReference>
<dbReference type="AlphaFoldDB" id="A0A161MDU4"/>
<organism evidence="7">
    <name type="scientific">Triatoma infestans</name>
    <name type="common">Assassin bug</name>
    <dbReference type="NCBI Taxonomy" id="30076"/>
    <lineage>
        <taxon>Eukaryota</taxon>
        <taxon>Metazoa</taxon>
        <taxon>Ecdysozoa</taxon>
        <taxon>Arthropoda</taxon>
        <taxon>Hexapoda</taxon>
        <taxon>Insecta</taxon>
        <taxon>Pterygota</taxon>
        <taxon>Neoptera</taxon>
        <taxon>Paraneoptera</taxon>
        <taxon>Hemiptera</taxon>
        <taxon>Heteroptera</taxon>
        <taxon>Panheteroptera</taxon>
        <taxon>Cimicomorpha</taxon>
        <taxon>Reduviidae</taxon>
        <taxon>Triatominae</taxon>
        <taxon>Triatoma</taxon>
    </lineage>
</organism>
<evidence type="ECO:0000256" key="3">
    <source>
        <dbReference type="ARBA" id="ARBA00022989"/>
    </source>
</evidence>
<dbReference type="PANTHER" id="PTHR10736">
    <property type="entry name" value="BESTROPHIN"/>
    <property type="match status" value="1"/>
</dbReference>
<evidence type="ECO:0000256" key="1">
    <source>
        <dbReference type="ARBA" id="ARBA00004370"/>
    </source>
</evidence>
<dbReference type="InterPro" id="IPR000615">
    <property type="entry name" value="Bestrophin"/>
</dbReference>
<keyword evidence="2" id="KW-0812">Transmembrane</keyword>
<dbReference type="Pfam" id="PF01062">
    <property type="entry name" value="Bestrophin"/>
    <property type="match status" value="1"/>
</dbReference>
<dbReference type="EMBL" id="GEMB01000548">
    <property type="protein sequence ID" value="JAS02581.1"/>
    <property type="molecule type" value="Transcribed_RNA"/>
</dbReference>
<sequence length="158" mass="18251">MGWLMVAETLVNPFGEDDDDFEVNWLIDRNLQISYLIVDEVHEDHPALVKDQYWEEVFPTELPYTEAAKQYYMEPFLGSTQDVEVPLHQRGIILMPVSVEAEFSVKHIESGQTSPLQIKSIFSMKTKNSSFANNAPRRIPSKSVLSMIRKNINEDYIK</sequence>
<dbReference type="GO" id="GO:0034707">
    <property type="term" value="C:chloride channel complex"/>
    <property type="evidence" value="ECO:0007669"/>
    <property type="project" value="UniProtKB-KW"/>
</dbReference>
<dbReference type="GO" id="GO:0005254">
    <property type="term" value="F:chloride channel activity"/>
    <property type="evidence" value="ECO:0007669"/>
    <property type="project" value="UniProtKB-KW"/>
</dbReference>
<keyword evidence="6" id="KW-0407">Ion channel</keyword>
<keyword evidence="6" id="KW-0406">Ion transport</keyword>
<evidence type="ECO:0000313" key="7">
    <source>
        <dbReference type="EMBL" id="JAS02581.1"/>
    </source>
</evidence>
<dbReference type="InterPro" id="IPR021134">
    <property type="entry name" value="Bestrophin-like"/>
</dbReference>
<comment type="subcellular location">
    <subcellularLocation>
        <location evidence="6">Cell membrane</location>
        <topology evidence="6">Multi-pass membrane protein</topology>
    </subcellularLocation>
    <subcellularLocation>
        <location evidence="1">Membrane</location>
    </subcellularLocation>
</comment>
<protein>
    <recommendedName>
        <fullName evidence="6">Bestrophin homolog</fullName>
    </recommendedName>
</protein>
<accession>A0A161MDU4</accession>
<dbReference type="GO" id="GO:0005886">
    <property type="term" value="C:plasma membrane"/>
    <property type="evidence" value="ECO:0007669"/>
    <property type="project" value="UniProtKB-SubCell"/>
</dbReference>
<keyword evidence="4" id="KW-0472">Membrane</keyword>
<evidence type="ECO:0000256" key="5">
    <source>
        <dbReference type="ARBA" id="ARBA00034769"/>
    </source>
</evidence>
<evidence type="ECO:0000256" key="2">
    <source>
        <dbReference type="ARBA" id="ARBA00022692"/>
    </source>
</evidence>
<comment type="similarity">
    <text evidence="5 6">Belongs to the anion channel-forming bestrophin (TC 1.A.46) family. Calcium-sensitive chloride channel subfamily.</text>
</comment>
<keyword evidence="6" id="KW-0869">Chloride channel</keyword>
<evidence type="ECO:0000256" key="4">
    <source>
        <dbReference type="ARBA" id="ARBA00023136"/>
    </source>
</evidence>
<keyword evidence="6" id="KW-1003">Cell membrane</keyword>
<evidence type="ECO:0000256" key="6">
    <source>
        <dbReference type="RuleBase" id="RU363126"/>
    </source>
</evidence>
<comment type="function">
    <text evidence="6">Forms chloride channels.</text>
</comment>
<keyword evidence="6" id="KW-0868">Chloride</keyword>
<feature type="non-terminal residue" evidence="7">
    <location>
        <position position="158"/>
    </location>
</feature>
<keyword evidence="3" id="KW-1133">Transmembrane helix</keyword>
<reference evidence="7" key="2">
    <citation type="journal article" date="2017" name="J. Med. Entomol.">
        <title>Transcriptome Analysis of the Triatoma infestans (Hemiptera: Reduviidae) Integument.</title>
        <authorList>
            <person name="Calderon-Fernandez G.M."/>
            <person name="Moriconi D.E."/>
            <person name="Dulbecco A.B."/>
            <person name="Juarez M.P."/>
        </authorList>
    </citation>
    <scope>NUCLEOTIDE SEQUENCE</scope>
    <source>
        <strain evidence="7">Int1</strain>
        <tissue evidence="7">Integument</tissue>
    </source>
</reference>
<proteinExistence type="inferred from homology"/>
<reference evidence="7" key="1">
    <citation type="submission" date="2016-04" db="EMBL/GenBank/DDBJ databases">
        <authorList>
            <person name="Calderon-Fernandez G.M.Sr."/>
        </authorList>
    </citation>
    <scope>NUCLEOTIDE SEQUENCE</scope>
    <source>
        <strain evidence="7">Int1</strain>
        <tissue evidence="7">Integument</tissue>
    </source>
</reference>